<dbReference type="AlphaFoldDB" id="S1NMK2"/>
<feature type="domain" description="ACT" evidence="13">
    <location>
        <begin position="316"/>
        <end position="389"/>
    </location>
</feature>
<keyword evidence="7 12" id="KW-0560">Oxidoreductase</keyword>
<dbReference type="PROSITE" id="PS51671">
    <property type="entry name" value="ACT"/>
    <property type="match status" value="1"/>
</dbReference>
<comment type="function">
    <text evidence="1">Catalyzes the reversible oxidation of 3-phospho-D-glycerate to 3-phosphonooxypyruvate, the first step of the phosphorylated L-serine biosynthesis pathway. Also catalyzes the reversible oxidation of 2-hydroxyglutarate to 2-oxoglutarate.</text>
</comment>
<dbReference type="FunFam" id="3.40.50.720:FF:000584">
    <property type="entry name" value="D-3-phosphoglycerate dehydrogenase"/>
    <property type="match status" value="1"/>
</dbReference>
<name>S1NMK2_9ENTE</name>
<dbReference type="STRING" id="44009.RV01_GL001057"/>
<dbReference type="Pfam" id="PF02826">
    <property type="entry name" value="2-Hacid_dh_C"/>
    <property type="match status" value="1"/>
</dbReference>
<comment type="similarity">
    <text evidence="3 12">Belongs to the D-isomer specific 2-hydroxyacid dehydrogenase family.</text>
</comment>
<sequence length="394" mass="43000">MFHIKTFNAIAPEGMNRFDKENYAINESENPDGIILRSQKLHDYDFPISVVAVARAGAGTNNVPVAKCTENGIVVFNTPGANANAVKELVLASLLLSVRPILKGAQWVQTLTGADVEEQAEANKKQFAGHELEGKKLGVIGLGAIGAMIANDAYRLGMEVVGYDPYVSVDTAWSISRRVHRANELAEVLTTCDFVTIHVPLTDQTKGMIGKAELAKMKKTAKLFNFARGGIVDDAAVLEALTADELAGYTTDFADEKLLHHEKVLVLPHLGASTEEAEVNCAKMAARTLKRFLEEGTIKRSVNFPTVEMAFHSPYRITIINKNIPNMLGQISSTIAEMNINIDNMVNRGRDDYAYTLVDIACDNEANAQAVATRLEENPDIIRVRVIKNPGGSY</sequence>
<dbReference type="OrthoDB" id="9805416at2"/>
<dbReference type="Gene3D" id="3.30.70.260">
    <property type="match status" value="1"/>
</dbReference>
<dbReference type="Proteomes" id="UP000014127">
    <property type="component" value="Unassembled WGS sequence"/>
</dbReference>
<dbReference type="PROSITE" id="PS00670">
    <property type="entry name" value="D_2_HYDROXYACID_DH_2"/>
    <property type="match status" value="1"/>
</dbReference>
<dbReference type="eggNOG" id="COG0111">
    <property type="taxonomic scope" value="Bacteria"/>
</dbReference>
<dbReference type="SUPFAM" id="SSF51735">
    <property type="entry name" value="NAD(P)-binding Rossmann-fold domains"/>
    <property type="match status" value="1"/>
</dbReference>
<evidence type="ECO:0000313" key="14">
    <source>
        <dbReference type="EMBL" id="EOT41438.1"/>
    </source>
</evidence>
<dbReference type="InterPro" id="IPR036291">
    <property type="entry name" value="NAD(P)-bd_dom_sf"/>
</dbReference>
<evidence type="ECO:0000256" key="1">
    <source>
        <dbReference type="ARBA" id="ARBA00003800"/>
    </source>
</evidence>
<dbReference type="GO" id="GO:0004617">
    <property type="term" value="F:phosphoglycerate dehydrogenase activity"/>
    <property type="evidence" value="ECO:0007669"/>
    <property type="project" value="UniProtKB-EC"/>
</dbReference>
<dbReference type="Gene3D" id="3.40.50.720">
    <property type="entry name" value="NAD(P)-binding Rossmann-like Domain"/>
    <property type="match status" value="2"/>
</dbReference>
<evidence type="ECO:0000256" key="4">
    <source>
        <dbReference type="ARBA" id="ARBA00013001"/>
    </source>
</evidence>
<dbReference type="GO" id="GO:0051287">
    <property type="term" value="F:NAD binding"/>
    <property type="evidence" value="ECO:0007669"/>
    <property type="project" value="InterPro"/>
</dbReference>
<dbReference type="UniPathway" id="UPA00135">
    <property type="reaction ID" value="UER00196"/>
</dbReference>
<organism evidence="14 15">
    <name type="scientific">Enterococcus dispar ATCC 51266</name>
    <dbReference type="NCBI Taxonomy" id="1139219"/>
    <lineage>
        <taxon>Bacteria</taxon>
        <taxon>Bacillati</taxon>
        <taxon>Bacillota</taxon>
        <taxon>Bacilli</taxon>
        <taxon>Lactobacillales</taxon>
        <taxon>Enterococcaceae</taxon>
        <taxon>Enterococcus</taxon>
    </lineage>
</organism>
<keyword evidence="15" id="KW-1185">Reference proteome</keyword>
<dbReference type="EC" id="1.1.1.399" evidence="4"/>
<dbReference type="InterPro" id="IPR045865">
    <property type="entry name" value="ACT-like_dom_sf"/>
</dbReference>
<evidence type="ECO:0000256" key="5">
    <source>
        <dbReference type="ARBA" id="ARBA00013143"/>
    </source>
</evidence>
<keyword evidence="8" id="KW-0520">NAD</keyword>
<dbReference type="InterPro" id="IPR002912">
    <property type="entry name" value="ACT_dom"/>
</dbReference>
<evidence type="ECO:0000256" key="12">
    <source>
        <dbReference type="RuleBase" id="RU003719"/>
    </source>
</evidence>
<evidence type="ECO:0000256" key="7">
    <source>
        <dbReference type="ARBA" id="ARBA00023002"/>
    </source>
</evidence>
<comment type="catalytic activity">
    <reaction evidence="11">
        <text>(2R)-3-phosphoglycerate + NAD(+) = 3-phosphooxypyruvate + NADH + H(+)</text>
        <dbReference type="Rhea" id="RHEA:12641"/>
        <dbReference type="ChEBI" id="CHEBI:15378"/>
        <dbReference type="ChEBI" id="CHEBI:18110"/>
        <dbReference type="ChEBI" id="CHEBI:57540"/>
        <dbReference type="ChEBI" id="CHEBI:57945"/>
        <dbReference type="ChEBI" id="CHEBI:58272"/>
        <dbReference type="EC" id="1.1.1.95"/>
    </reaction>
</comment>
<evidence type="ECO:0000256" key="8">
    <source>
        <dbReference type="ARBA" id="ARBA00023027"/>
    </source>
</evidence>
<comment type="catalytic activity">
    <reaction evidence="10">
        <text>(R)-2-hydroxyglutarate + NAD(+) = 2-oxoglutarate + NADH + H(+)</text>
        <dbReference type="Rhea" id="RHEA:49612"/>
        <dbReference type="ChEBI" id="CHEBI:15378"/>
        <dbReference type="ChEBI" id="CHEBI:15801"/>
        <dbReference type="ChEBI" id="CHEBI:16810"/>
        <dbReference type="ChEBI" id="CHEBI:57540"/>
        <dbReference type="ChEBI" id="CHEBI:57945"/>
        <dbReference type="EC" id="1.1.1.399"/>
    </reaction>
</comment>
<dbReference type="InterPro" id="IPR029752">
    <property type="entry name" value="D-isomer_DH_CS1"/>
</dbReference>
<evidence type="ECO:0000256" key="3">
    <source>
        <dbReference type="ARBA" id="ARBA00005854"/>
    </source>
</evidence>
<dbReference type="InterPro" id="IPR006140">
    <property type="entry name" value="D-isomer_DH_NAD-bd"/>
</dbReference>
<gene>
    <name evidence="14" type="ORF">OMK_01614</name>
</gene>
<dbReference type="EMBL" id="AHYR01000005">
    <property type="protein sequence ID" value="EOT41438.1"/>
    <property type="molecule type" value="Genomic_DNA"/>
</dbReference>
<dbReference type="RefSeq" id="WP_016172780.1">
    <property type="nucleotide sequence ID" value="NZ_ASWK01000001.1"/>
</dbReference>
<evidence type="ECO:0000256" key="2">
    <source>
        <dbReference type="ARBA" id="ARBA00005216"/>
    </source>
</evidence>
<dbReference type="HOGENOM" id="CLU_019796_9_0_9"/>
<dbReference type="CDD" id="cd12174">
    <property type="entry name" value="PGDH_like_3"/>
    <property type="match status" value="1"/>
</dbReference>
<evidence type="ECO:0000313" key="15">
    <source>
        <dbReference type="Proteomes" id="UP000014127"/>
    </source>
</evidence>
<comment type="pathway">
    <text evidence="2">Amino-acid biosynthesis; L-serine biosynthesis; L-serine from 3-phospho-D-glycerate: step 1/3.</text>
</comment>
<dbReference type="PANTHER" id="PTHR42938:SF47">
    <property type="entry name" value="HYDROXYPYRUVATE REDUCTASE"/>
    <property type="match status" value="1"/>
</dbReference>
<evidence type="ECO:0000259" key="13">
    <source>
        <dbReference type="PROSITE" id="PS51671"/>
    </source>
</evidence>
<dbReference type="EC" id="1.1.1.95" evidence="5"/>
<dbReference type="Pfam" id="PF00389">
    <property type="entry name" value="2-Hacid_dh"/>
    <property type="match status" value="1"/>
</dbReference>
<dbReference type="PROSITE" id="PS00065">
    <property type="entry name" value="D_2_HYDROXYACID_DH_1"/>
    <property type="match status" value="1"/>
</dbReference>
<protein>
    <recommendedName>
        <fullName evidence="6">D-3-phosphoglycerate dehydrogenase</fullName>
        <ecNumber evidence="4">1.1.1.399</ecNumber>
        <ecNumber evidence="5">1.1.1.95</ecNumber>
    </recommendedName>
    <alternativeName>
        <fullName evidence="9">2-oxoglutarate reductase</fullName>
    </alternativeName>
</protein>
<evidence type="ECO:0000256" key="11">
    <source>
        <dbReference type="ARBA" id="ARBA00048731"/>
    </source>
</evidence>
<accession>S1NMK2</accession>
<dbReference type="SUPFAM" id="SSF55021">
    <property type="entry name" value="ACT-like"/>
    <property type="match status" value="1"/>
</dbReference>
<comment type="caution">
    <text evidence="14">The sequence shown here is derived from an EMBL/GenBank/DDBJ whole genome shotgun (WGS) entry which is preliminary data.</text>
</comment>
<dbReference type="PANTHER" id="PTHR42938">
    <property type="entry name" value="FORMATE DEHYDROGENASE 1"/>
    <property type="match status" value="1"/>
</dbReference>
<evidence type="ECO:0000256" key="6">
    <source>
        <dbReference type="ARBA" id="ARBA00021582"/>
    </source>
</evidence>
<dbReference type="InterPro" id="IPR029753">
    <property type="entry name" value="D-isomer_DH_CS"/>
</dbReference>
<evidence type="ECO:0000256" key="10">
    <source>
        <dbReference type="ARBA" id="ARBA00048126"/>
    </source>
</evidence>
<dbReference type="PATRIC" id="fig|1139219.3.peg.1572"/>
<dbReference type="SUPFAM" id="SSF52283">
    <property type="entry name" value="Formate/glycerate dehydrogenase catalytic domain-like"/>
    <property type="match status" value="1"/>
</dbReference>
<evidence type="ECO:0000256" key="9">
    <source>
        <dbReference type="ARBA" id="ARBA00030455"/>
    </source>
</evidence>
<dbReference type="CDD" id="cd04901">
    <property type="entry name" value="ACT_3PGDH"/>
    <property type="match status" value="1"/>
</dbReference>
<proteinExistence type="inferred from homology"/>
<dbReference type="InterPro" id="IPR006139">
    <property type="entry name" value="D-isomer_2_OHA_DH_cat_dom"/>
</dbReference>
<reference evidence="14 15" key="1">
    <citation type="submission" date="2013-03" db="EMBL/GenBank/DDBJ databases">
        <title>The Genome Sequence of Enterococcus dispar ATCC_51266 (Illumina only assembly).</title>
        <authorList>
            <consortium name="The Broad Institute Genomics Platform"/>
            <consortium name="The Broad Institute Genome Sequencing Center for Infectious Disease"/>
            <person name="Earl A."/>
            <person name="Russ C."/>
            <person name="Gilmore M."/>
            <person name="Surin D."/>
            <person name="Walker B."/>
            <person name="Young S."/>
            <person name="Zeng Q."/>
            <person name="Gargeya S."/>
            <person name="Fitzgerald M."/>
            <person name="Haas B."/>
            <person name="Abouelleil A."/>
            <person name="Allen A.W."/>
            <person name="Alvarado L."/>
            <person name="Arachchi H.M."/>
            <person name="Berlin A.M."/>
            <person name="Chapman S.B."/>
            <person name="Gainer-Dewar J."/>
            <person name="Goldberg J."/>
            <person name="Griggs A."/>
            <person name="Gujja S."/>
            <person name="Hansen M."/>
            <person name="Howarth C."/>
            <person name="Imamovic A."/>
            <person name="Ireland A."/>
            <person name="Larimer J."/>
            <person name="McCowan C."/>
            <person name="Murphy C."/>
            <person name="Pearson M."/>
            <person name="Poon T.W."/>
            <person name="Priest M."/>
            <person name="Roberts A."/>
            <person name="Saif S."/>
            <person name="Shea T."/>
            <person name="Sisk P."/>
            <person name="Sykes S."/>
            <person name="Wortman J."/>
            <person name="Nusbaum C."/>
            <person name="Birren B."/>
        </authorList>
    </citation>
    <scope>NUCLEOTIDE SEQUENCE [LARGE SCALE GENOMIC DNA]</scope>
    <source>
        <strain evidence="14 15">ATCC 51266</strain>
    </source>
</reference>